<dbReference type="PANTHER" id="PTHR42643">
    <property type="entry name" value="IONOTROPIC RECEPTOR 20A-RELATED"/>
    <property type="match status" value="1"/>
</dbReference>
<keyword evidence="6" id="KW-0675">Receptor</keyword>
<gene>
    <name evidence="9" type="ORF">AFUS01_LOCUS19599</name>
</gene>
<keyword evidence="2" id="KW-1003">Cell membrane</keyword>
<dbReference type="InterPro" id="IPR052192">
    <property type="entry name" value="Insect_Ionotropic_Sensory_Rcpt"/>
</dbReference>
<keyword evidence="5 8" id="KW-0472">Membrane</keyword>
<feature type="transmembrane region" description="Helical" evidence="8">
    <location>
        <begin position="322"/>
        <end position="342"/>
    </location>
</feature>
<evidence type="ECO:0000256" key="5">
    <source>
        <dbReference type="ARBA" id="ARBA00023136"/>
    </source>
</evidence>
<comment type="caution">
    <text evidence="9">The sequence shown here is derived from an EMBL/GenBank/DDBJ whole genome shotgun (WGS) entry which is preliminary data.</text>
</comment>
<evidence type="ECO:0000256" key="1">
    <source>
        <dbReference type="ARBA" id="ARBA00004651"/>
    </source>
</evidence>
<dbReference type="OrthoDB" id="8298634at2759"/>
<dbReference type="Proteomes" id="UP000708208">
    <property type="component" value="Unassembled WGS sequence"/>
</dbReference>
<keyword evidence="7" id="KW-0325">Glycoprotein</keyword>
<feature type="transmembrane region" description="Helical" evidence="8">
    <location>
        <begin position="375"/>
        <end position="397"/>
    </location>
</feature>
<evidence type="ECO:0000256" key="7">
    <source>
        <dbReference type="ARBA" id="ARBA00023180"/>
    </source>
</evidence>
<proteinExistence type="predicted"/>
<evidence type="ECO:0000256" key="2">
    <source>
        <dbReference type="ARBA" id="ARBA00022475"/>
    </source>
</evidence>
<organism evidence="9 10">
    <name type="scientific">Allacma fusca</name>
    <dbReference type="NCBI Taxonomy" id="39272"/>
    <lineage>
        <taxon>Eukaryota</taxon>
        <taxon>Metazoa</taxon>
        <taxon>Ecdysozoa</taxon>
        <taxon>Arthropoda</taxon>
        <taxon>Hexapoda</taxon>
        <taxon>Collembola</taxon>
        <taxon>Symphypleona</taxon>
        <taxon>Sminthuridae</taxon>
        <taxon>Allacma</taxon>
    </lineage>
</organism>
<evidence type="ECO:0000313" key="10">
    <source>
        <dbReference type="Proteomes" id="UP000708208"/>
    </source>
</evidence>
<comment type="subcellular location">
    <subcellularLocation>
        <location evidence="1">Cell membrane</location>
        <topology evidence="1">Multi-pass membrane protein</topology>
    </subcellularLocation>
</comment>
<evidence type="ECO:0000256" key="4">
    <source>
        <dbReference type="ARBA" id="ARBA00022989"/>
    </source>
</evidence>
<dbReference type="EMBL" id="CAJVCH010204003">
    <property type="protein sequence ID" value="CAG7730987.1"/>
    <property type="molecule type" value="Genomic_DNA"/>
</dbReference>
<evidence type="ECO:0000256" key="6">
    <source>
        <dbReference type="ARBA" id="ARBA00023170"/>
    </source>
</evidence>
<evidence type="ECO:0000313" key="9">
    <source>
        <dbReference type="EMBL" id="CAG7730987.1"/>
    </source>
</evidence>
<keyword evidence="10" id="KW-1185">Reference proteome</keyword>
<reference evidence="9" key="1">
    <citation type="submission" date="2021-06" db="EMBL/GenBank/DDBJ databases">
        <authorList>
            <person name="Hodson N. C."/>
            <person name="Mongue J. A."/>
            <person name="Jaron S. K."/>
        </authorList>
    </citation>
    <scope>NUCLEOTIDE SEQUENCE</scope>
</reference>
<dbReference type="GO" id="GO:0005886">
    <property type="term" value="C:plasma membrane"/>
    <property type="evidence" value="ECO:0007669"/>
    <property type="project" value="UniProtKB-SubCell"/>
</dbReference>
<keyword evidence="3 8" id="KW-0812">Transmembrane</keyword>
<sequence length="693" mass="80220">MEDPTPFSIFKSCTIKLLTFGSIPGNYYFTDELLEFAYFYQTVVKVPTIGRDLYWPTNDTRGWGFSFYPQLRRPHQRHTQCFTHMYLRRLVDQETSIGYLFWYLPHHTGGHHLKENQDYFVVLTSHDAKIHEEPLWHIMHKNYLLAGTTAKIMFIRRGGRNTQLLCVSCSLEFRSRRSDLIFYELPKIDLDIIEELNNELNKNLRQAYVHQMVTIASGSCSPLRITLSKGALSCMHLALQNKLNFTAEFENRTDDFVFTRDSASSIISGMIADKYLKDLVVNYEEQFIYEWVISGEFYVPFTFVWVLRPVLSQSALWRKMDLSTWLSAVVSALCAIFVLKLVRGRKLPRISSAQIILATLLEQGQIPKRGTLKLLGFKAVVVLAIWITTAIVITNGYKGLLFSSLTGTTLPHLPSNMEELIRSKVFLLSTSHYFSQYNFSKESLIHLSIEQILEEGHPTKQMRKSLRQLYKNVVFTNSSISEIAFTRSSKAKGYKIQSPSKRFELSPDHILIGTKREISLYSLLVKLTKRKVGLLKGSSMHLFLQRSPLLILRNCFTPQFTGTIMQIVQSGLWTLWLKYEDARSKLQEIRTYLILKARRNHTLFRNWYENNGEVLDRRGLRAKYNTMGLVWGSVQEKSNAELIGLKMSVLKIVFYLFTTSSGVSCFCFFIEVVFIWVAKKFRSLRVPKYGFLA</sequence>
<evidence type="ECO:0000256" key="3">
    <source>
        <dbReference type="ARBA" id="ARBA00022692"/>
    </source>
</evidence>
<accession>A0A8J2K8A2</accession>
<keyword evidence="4 8" id="KW-1133">Transmembrane helix</keyword>
<dbReference type="AlphaFoldDB" id="A0A8J2K8A2"/>
<evidence type="ECO:0000256" key="8">
    <source>
        <dbReference type="SAM" id="Phobius"/>
    </source>
</evidence>
<name>A0A8J2K8A2_9HEXA</name>
<dbReference type="PANTHER" id="PTHR42643:SF30">
    <property type="entry name" value="IONOTROPIC RECEPTOR 40A-RELATED"/>
    <property type="match status" value="1"/>
</dbReference>
<protein>
    <submittedName>
        <fullName evidence="9">Uncharacterized protein</fullName>
    </submittedName>
</protein>
<feature type="transmembrane region" description="Helical" evidence="8">
    <location>
        <begin position="652"/>
        <end position="678"/>
    </location>
</feature>